<dbReference type="EMBL" id="JBHSKN010000016">
    <property type="protein sequence ID" value="MFC5241962.1"/>
    <property type="molecule type" value="Genomic_DNA"/>
</dbReference>
<evidence type="ECO:0008006" key="4">
    <source>
        <dbReference type="Google" id="ProtNLM"/>
    </source>
</evidence>
<organism evidence="2 3">
    <name type="scientific">Streptomyces atrovirens</name>
    <dbReference type="NCBI Taxonomy" id="285556"/>
    <lineage>
        <taxon>Bacteria</taxon>
        <taxon>Bacillati</taxon>
        <taxon>Actinomycetota</taxon>
        <taxon>Actinomycetes</taxon>
        <taxon>Kitasatosporales</taxon>
        <taxon>Streptomycetaceae</taxon>
        <taxon>Streptomyces</taxon>
    </lineage>
</organism>
<protein>
    <recommendedName>
        <fullName evidence="4">Transposase</fullName>
    </recommendedName>
</protein>
<dbReference type="RefSeq" id="WP_344560362.1">
    <property type="nucleotide sequence ID" value="NZ_BAAATG010000017.1"/>
</dbReference>
<name>A0ABW0DV90_9ACTN</name>
<comment type="caution">
    <text evidence="2">The sequence shown here is derived from an EMBL/GenBank/DDBJ whole genome shotgun (WGS) entry which is preliminary data.</text>
</comment>
<evidence type="ECO:0000313" key="2">
    <source>
        <dbReference type="EMBL" id="MFC5241962.1"/>
    </source>
</evidence>
<keyword evidence="3" id="KW-1185">Reference proteome</keyword>
<reference evidence="3" key="1">
    <citation type="journal article" date="2019" name="Int. J. Syst. Evol. Microbiol.">
        <title>The Global Catalogue of Microorganisms (GCM) 10K type strain sequencing project: providing services to taxonomists for standard genome sequencing and annotation.</title>
        <authorList>
            <consortium name="The Broad Institute Genomics Platform"/>
            <consortium name="The Broad Institute Genome Sequencing Center for Infectious Disease"/>
            <person name="Wu L."/>
            <person name="Ma J."/>
        </authorList>
    </citation>
    <scope>NUCLEOTIDE SEQUENCE [LARGE SCALE GENOMIC DNA]</scope>
    <source>
        <strain evidence="3">CGMCC 4.7131</strain>
    </source>
</reference>
<accession>A0ABW0DV90</accession>
<sequence>MVDQHPKGDLTPEHLRRPQRPVQLLDETGVDLFGRRRPTGVTGIAHPYSFLLLHQFEEAEPSWCGGVLPFGWKRVGGCALVPFAMHPQRSRDEP</sequence>
<gene>
    <name evidence="2" type="ORF">ACFPWV_18935</name>
</gene>
<proteinExistence type="predicted"/>
<dbReference type="Proteomes" id="UP001596035">
    <property type="component" value="Unassembled WGS sequence"/>
</dbReference>
<feature type="region of interest" description="Disordered" evidence="1">
    <location>
        <begin position="1"/>
        <end position="21"/>
    </location>
</feature>
<feature type="compositionally biased region" description="Basic and acidic residues" evidence="1">
    <location>
        <begin position="1"/>
        <end position="16"/>
    </location>
</feature>
<evidence type="ECO:0000313" key="3">
    <source>
        <dbReference type="Proteomes" id="UP001596035"/>
    </source>
</evidence>
<evidence type="ECO:0000256" key="1">
    <source>
        <dbReference type="SAM" id="MobiDB-lite"/>
    </source>
</evidence>